<name>A0A5B7FM53_PORTR</name>
<gene>
    <name evidence="3" type="primary">TIGD2</name>
    <name evidence="3" type="ORF">E2C01_039767</name>
</gene>
<accession>A0A5B7FM53</accession>
<dbReference type="GO" id="GO:0005634">
    <property type="term" value="C:nucleus"/>
    <property type="evidence" value="ECO:0007669"/>
    <property type="project" value="UniProtKB-SubCell"/>
</dbReference>
<evidence type="ECO:0000259" key="2">
    <source>
        <dbReference type="Pfam" id="PF04218"/>
    </source>
</evidence>
<dbReference type="Proteomes" id="UP000324222">
    <property type="component" value="Unassembled WGS sequence"/>
</dbReference>
<dbReference type="AlphaFoldDB" id="A0A5B7FM53"/>
<dbReference type="Pfam" id="PF04218">
    <property type="entry name" value="CENP-B_N"/>
    <property type="match status" value="1"/>
</dbReference>
<comment type="subcellular location">
    <subcellularLocation>
        <location evidence="1">Nucleus</location>
    </subcellularLocation>
</comment>
<evidence type="ECO:0000313" key="4">
    <source>
        <dbReference type="Proteomes" id="UP000324222"/>
    </source>
</evidence>
<reference evidence="3 4" key="1">
    <citation type="submission" date="2019-05" db="EMBL/GenBank/DDBJ databases">
        <title>Another draft genome of Portunus trituberculatus and its Hox gene families provides insights of decapod evolution.</title>
        <authorList>
            <person name="Jeong J.-H."/>
            <person name="Song I."/>
            <person name="Kim S."/>
            <person name="Choi T."/>
            <person name="Kim D."/>
            <person name="Ryu S."/>
            <person name="Kim W."/>
        </authorList>
    </citation>
    <scope>NUCLEOTIDE SEQUENCE [LARGE SCALE GENOMIC DNA]</scope>
    <source>
        <tissue evidence="3">Muscle</tissue>
    </source>
</reference>
<organism evidence="3 4">
    <name type="scientific">Portunus trituberculatus</name>
    <name type="common">Swimming crab</name>
    <name type="synonym">Neptunus trituberculatus</name>
    <dbReference type="NCBI Taxonomy" id="210409"/>
    <lineage>
        <taxon>Eukaryota</taxon>
        <taxon>Metazoa</taxon>
        <taxon>Ecdysozoa</taxon>
        <taxon>Arthropoda</taxon>
        <taxon>Crustacea</taxon>
        <taxon>Multicrustacea</taxon>
        <taxon>Malacostraca</taxon>
        <taxon>Eumalacostraca</taxon>
        <taxon>Eucarida</taxon>
        <taxon>Decapoda</taxon>
        <taxon>Pleocyemata</taxon>
        <taxon>Brachyura</taxon>
        <taxon>Eubrachyura</taxon>
        <taxon>Portunoidea</taxon>
        <taxon>Portunidae</taxon>
        <taxon>Portuninae</taxon>
        <taxon>Portunus</taxon>
    </lineage>
</organism>
<dbReference type="SUPFAM" id="SSF46689">
    <property type="entry name" value="Homeodomain-like"/>
    <property type="match status" value="1"/>
</dbReference>
<keyword evidence="4" id="KW-1185">Reference proteome</keyword>
<comment type="caution">
    <text evidence="3">The sequence shown here is derived from an EMBL/GenBank/DDBJ whole genome shotgun (WGS) entry which is preliminary data.</text>
</comment>
<proteinExistence type="predicted"/>
<sequence>MNQNMGSEWFEFPARDRRGWPIYTITAWRRACASHLSLNLGHGWARSLLCCSPTSERWLYTGNNFRTNMAPPPAKRARKVLTLEMKREILRRCHEGWSSAHIQEEFGIPKSSLGDLKKAREKIAAYTDDFSAASKTSKRKDRKTTAKPKNVELDQCVIKWHQQQHASGVMVHGTELKMAAERFASNIRLQGLTPSIR</sequence>
<dbReference type="EMBL" id="VSRR010007024">
    <property type="protein sequence ID" value="MPC46058.1"/>
    <property type="molecule type" value="Genomic_DNA"/>
</dbReference>
<dbReference type="Gene3D" id="1.10.10.10">
    <property type="entry name" value="Winged helix-like DNA-binding domain superfamily/Winged helix DNA-binding domain"/>
    <property type="match status" value="1"/>
</dbReference>
<evidence type="ECO:0000256" key="1">
    <source>
        <dbReference type="ARBA" id="ARBA00004123"/>
    </source>
</evidence>
<feature type="domain" description="HTH psq-type" evidence="2">
    <location>
        <begin position="75"/>
        <end position="123"/>
    </location>
</feature>
<dbReference type="InterPro" id="IPR009057">
    <property type="entry name" value="Homeodomain-like_sf"/>
</dbReference>
<protein>
    <submittedName>
        <fullName evidence="3">Tigger transposable element-derived protein 2</fullName>
    </submittedName>
</protein>
<dbReference type="InterPro" id="IPR036388">
    <property type="entry name" value="WH-like_DNA-bd_sf"/>
</dbReference>
<dbReference type="OrthoDB" id="6369198at2759"/>
<dbReference type="GO" id="GO:0003677">
    <property type="term" value="F:DNA binding"/>
    <property type="evidence" value="ECO:0007669"/>
    <property type="project" value="InterPro"/>
</dbReference>
<evidence type="ECO:0000313" key="3">
    <source>
        <dbReference type="EMBL" id="MPC46058.1"/>
    </source>
</evidence>
<dbReference type="InterPro" id="IPR007889">
    <property type="entry name" value="HTH_Psq"/>
</dbReference>